<gene>
    <name evidence="4" type="ORF">PRK78_002963</name>
</gene>
<dbReference type="Gene3D" id="3.40.50.300">
    <property type="entry name" value="P-loop containing nucleotide triphosphate hydrolases"/>
    <property type="match status" value="1"/>
</dbReference>
<accession>A0AAF0DF87</accession>
<dbReference type="PANTHER" id="PTHR16184">
    <property type="entry name" value="ELONGATOR COMPLEX PROTEIN 6"/>
    <property type="match status" value="1"/>
</dbReference>
<dbReference type="AlphaFoldDB" id="A0AAF0DF87"/>
<dbReference type="CDD" id="cd19495">
    <property type="entry name" value="Elp6"/>
    <property type="match status" value="1"/>
</dbReference>
<evidence type="ECO:0000256" key="3">
    <source>
        <dbReference type="SAM" id="MobiDB-lite"/>
    </source>
</evidence>
<dbReference type="EMBL" id="CP120628">
    <property type="protein sequence ID" value="WEW57496.1"/>
    <property type="molecule type" value="Genomic_DNA"/>
</dbReference>
<protein>
    <submittedName>
        <fullName evidence="4">Uncharacterized protein</fullName>
    </submittedName>
</protein>
<comment type="similarity">
    <text evidence="2">Belongs to the ELP6 family.</text>
</comment>
<reference evidence="4" key="1">
    <citation type="submission" date="2023-03" db="EMBL/GenBank/DDBJ databases">
        <title>Emydomyces testavorans Genome Sequence.</title>
        <authorList>
            <person name="Hoyer L."/>
        </authorList>
    </citation>
    <scope>NUCLEOTIDE SEQUENCE</scope>
    <source>
        <strain evidence="4">16-2883</strain>
    </source>
</reference>
<dbReference type="GO" id="GO:0033588">
    <property type="term" value="C:elongator holoenzyme complex"/>
    <property type="evidence" value="ECO:0007669"/>
    <property type="project" value="InterPro"/>
</dbReference>
<evidence type="ECO:0000256" key="1">
    <source>
        <dbReference type="ARBA" id="ARBA00005043"/>
    </source>
</evidence>
<sequence length="341" mass="37148">MPTPTAPLLALYTSPPSRYSLYLITSLLGTTGNWLVLKFLCDALYPSFSASSRGRWPQGAGVEIGMKDKGRPEGGRRGAMRVVLVSFLRGWEFWRGEARRLGIDLTKLTTERKFVFVDGLTGLFSHEYSHSTSAPATLSGRPPTHASRLIPITQHHQATHSVPLRQKSSGPTKLHWSKTGKLETIERDIVSAIDVLNSSTNEEDRVPTTEDVLLVIDQPDLLLAAAGLEGGIGALEHVHSTVVQLAADSPLIHYEEPGTPLEMEHANLAVGMAYQARVVMQLRGLETGAARDVSGVLQINRGTPFIDPSDPGHPEDDDLEPKEVLYHVQGDGAVRVFGRGE</sequence>
<dbReference type="InterPro" id="IPR027417">
    <property type="entry name" value="P-loop_NTPase"/>
</dbReference>
<name>A0AAF0DF87_9EURO</name>
<dbReference type="InterPro" id="IPR018627">
    <property type="entry name" value="ELP6"/>
</dbReference>
<keyword evidence="5" id="KW-1185">Reference proteome</keyword>
<dbReference type="PANTHER" id="PTHR16184:SF6">
    <property type="entry name" value="ELONGATOR COMPLEX PROTEIN 6"/>
    <property type="match status" value="1"/>
</dbReference>
<dbReference type="Proteomes" id="UP001219355">
    <property type="component" value="Chromosome 2"/>
</dbReference>
<feature type="compositionally biased region" description="Polar residues" evidence="3">
    <location>
        <begin position="155"/>
        <end position="171"/>
    </location>
</feature>
<dbReference type="GO" id="GO:0002098">
    <property type="term" value="P:tRNA wobble uridine modification"/>
    <property type="evidence" value="ECO:0007669"/>
    <property type="project" value="InterPro"/>
</dbReference>
<comment type="pathway">
    <text evidence="1">tRNA modification; 5-methoxycarbonylmethyl-2-thiouridine-tRNA biosynthesis.</text>
</comment>
<feature type="region of interest" description="Disordered" evidence="3">
    <location>
        <begin position="155"/>
        <end position="176"/>
    </location>
</feature>
<evidence type="ECO:0000256" key="2">
    <source>
        <dbReference type="ARBA" id="ARBA00008837"/>
    </source>
</evidence>
<proteinExistence type="inferred from homology"/>
<evidence type="ECO:0000313" key="4">
    <source>
        <dbReference type="EMBL" id="WEW57496.1"/>
    </source>
</evidence>
<evidence type="ECO:0000313" key="5">
    <source>
        <dbReference type="Proteomes" id="UP001219355"/>
    </source>
</evidence>
<organism evidence="4 5">
    <name type="scientific">Emydomyces testavorans</name>
    <dbReference type="NCBI Taxonomy" id="2070801"/>
    <lineage>
        <taxon>Eukaryota</taxon>
        <taxon>Fungi</taxon>
        <taxon>Dikarya</taxon>
        <taxon>Ascomycota</taxon>
        <taxon>Pezizomycotina</taxon>
        <taxon>Eurotiomycetes</taxon>
        <taxon>Eurotiomycetidae</taxon>
        <taxon>Onygenales</taxon>
        <taxon>Nannizziopsiaceae</taxon>
        <taxon>Emydomyces</taxon>
    </lineage>
</organism>